<gene>
    <name evidence="2" type="ORF">B0T21DRAFT_78386</name>
</gene>
<accession>A0AA40A778</accession>
<organism evidence="2 3">
    <name type="scientific">Apiosordaria backusii</name>
    <dbReference type="NCBI Taxonomy" id="314023"/>
    <lineage>
        <taxon>Eukaryota</taxon>
        <taxon>Fungi</taxon>
        <taxon>Dikarya</taxon>
        <taxon>Ascomycota</taxon>
        <taxon>Pezizomycotina</taxon>
        <taxon>Sordariomycetes</taxon>
        <taxon>Sordariomycetidae</taxon>
        <taxon>Sordariales</taxon>
        <taxon>Lasiosphaeriaceae</taxon>
        <taxon>Apiosordaria</taxon>
    </lineage>
</organism>
<feature type="region of interest" description="Disordered" evidence="1">
    <location>
        <begin position="1"/>
        <end position="21"/>
    </location>
</feature>
<evidence type="ECO:0000313" key="2">
    <source>
        <dbReference type="EMBL" id="KAK0710520.1"/>
    </source>
</evidence>
<evidence type="ECO:0000313" key="3">
    <source>
        <dbReference type="Proteomes" id="UP001172159"/>
    </source>
</evidence>
<proteinExistence type="predicted"/>
<dbReference type="AlphaFoldDB" id="A0AA40A778"/>
<sequence length="80" mass="9568">MNPDLLDHPHTHRTAPSIPPHFLPHDPHCRNLSQSHAVLHTTLSLPSKYQEDKMQHRQKEQVRGEQQWESKWYNVCKWVK</sequence>
<name>A0AA40A778_9PEZI</name>
<reference evidence="2" key="1">
    <citation type="submission" date="2023-06" db="EMBL/GenBank/DDBJ databases">
        <title>Genome-scale phylogeny and comparative genomics of the fungal order Sordariales.</title>
        <authorList>
            <consortium name="Lawrence Berkeley National Laboratory"/>
            <person name="Hensen N."/>
            <person name="Bonometti L."/>
            <person name="Westerberg I."/>
            <person name="Brannstrom I.O."/>
            <person name="Guillou S."/>
            <person name="Cros-Aarteil S."/>
            <person name="Calhoun S."/>
            <person name="Haridas S."/>
            <person name="Kuo A."/>
            <person name="Mondo S."/>
            <person name="Pangilinan J."/>
            <person name="Riley R."/>
            <person name="Labutti K."/>
            <person name="Andreopoulos B."/>
            <person name="Lipzen A."/>
            <person name="Chen C."/>
            <person name="Yanf M."/>
            <person name="Daum C."/>
            <person name="Ng V."/>
            <person name="Clum A."/>
            <person name="Steindorff A."/>
            <person name="Ohm R."/>
            <person name="Martin F."/>
            <person name="Silar P."/>
            <person name="Natvig D."/>
            <person name="Lalanne C."/>
            <person name="Gautier V."/>
            <person name="Ament-Velasquez S.L."/>
            <person name="Kruys A."/>
            <person name="Hutchinson M.I."/>
            <person name="Powell A.J."/>
            <person name="Barry K."/>
            <person name="Miller A.N."/>
            <person name="Grigoriev I.V."/>
            <person name="Debuchy R."/>
            <person name="Gladieux P."/>
            <person name="Thoren M.H."/>
            <person name="Johannesson H."/>
        </authorList>
    </citation>
    <scope>NUCLEOTIDE SEQUENCE</scope>
    <source>
        <strain evidence="2">CBS 540.89</strain>
    </source>
</reference>
<protein>
    <submittedName>
        <fullName evidence="2">Uncharacterized protein</fullName>
    </submittedName>
</protein>
<evidence type="ECO:0000256" key="1">
    <source>
        <dbReference type="SAM" id="MobiDB-lite"/>
    </source>
</evidence>
<comment type="caution">
    <text evidence="2">The sequence shown here is derived from an EMBL/GenBank/DDBJ whole genome shotgun (WGS) entry which is preliminary data.</text>
</comment>
<keyword evidence="3" id="KW-1185">Reference proteome</keyword>
<dbReference type="EMBL" id="JAUKTV010000017">
    <property type="protein sequence ID" value="KAK0710520.1"/>
    <property type="molecule type" value="Genomic_DNA"/>
</dbReference>
<dbReference type="Proteomes" id="UP001172159">
    <property type="component" value="Unassembled WGS sequence"/>
</dbReference>